<evidence type="ECO:0000256" key="9">
    <source>
        <dbReference type="SAM" id="MobiDB-lite"/>
    </source>
</evidence>
<comment type="similarity">
    <text evidence="2">Belongs to the JARID1 histone demethylase family.</text>
</comment>
<keyword evidence="7" id="KW-0863">Zinc-finger</keyword>
<accession>A0AAP0RC69</accession>
<keyword evidence="3" id="KW-0479">Metal-binding</keyword>
<dbReference type="Proteomes" id="UP001415857">
    <property type="component" value="Unassembled WGS sequence"/>
</dbReference>
<dbReference type="PANTHER" id="PTHR12549">
    <property type="entry name" value="JMJC DOMAIN-CONTAINING HISTONE DEMETHYLATION PROTEIN"/>
    <property type="match status" value="1"/>
</dbReference>
<dbReference type="Pfam" id="PF10497">
    <property type="entry name" value="zf-4CXXC_R1"/>
    <property type="match status" value="1"/>
</dbReference>
<sequence>MKDGEDGGPAPLPDDERCRRNNGKWRCTKPKQSGISYCEEHVLKKKPGRKRPRTENQDLAAEERRDSGDSDEEEHDAADDEKGRENGGSEKGHEVENGRESGDIDGEDKGVTKKKRGRKPGKKKTKVPKKGNLVFEKGRENGDLDREEDEGVMKKKPGRKKKVTFSETQYLSTEEGRENGKEGGENGVSGGEDEAERGRENGEKVQESGDSAPKKRGPKPRKKATFVENQDFAPEKGQENSGSGKKPGRKRKTVETVLENQELRSEEGPANGGKDGENGGSDKEDKGNSANKHGQKGGNKVNVSESKDFEPENGLESGNLDEEDGDKVGRRRGRPKKRGRKSNKGAGNLKNGLEKEGLAKSSLQYKSMEVKDEVLKASDSIDEGKDPTGRSVRTGYDLRTAKVPRQVKQPESENKKKKDPNWIKEHSLMCHQCQRNDKGRVVRCTRCERKRFCIPCIQNWYPHMSEEEIAKACPFCRENCNCKACLRLDGPLQKLKKKLKLECSNEEKVQHSKYLLQALLPFLIQFNQEQMMEKEMEAKIQGLSLSEMKIENARCPKNERMYCNNCRTSIFDFHRSCPKCNYDLCLICCREIREGHLQGGEEVIMEYIDRGPKYLHGEDGCPVSSRKRRSLDEHVETSSEDQIGSKFEWKANENGSICCPSKNLGGCGHDVLELRHILPENFVSELVEKAEEMAKTHKLEDMRGCPAKWCPCFNSVGEIEVGNGKLRRAAFREDADDNYLFCLTNQEIQHGDLEHFQWHWSKAEPVIVSNVLESTSGLSWEPMVMWRAFRQITNTKHSQQLDVKAIDCLDWCEVDINIHQFFKGYSEGRFDCSMWPIILKLKDWPPSTLFEERLPRHGAEFIHCLPFKEYTHPRSGFLNIAVKLPKNSLKPDMGPKTYIAYGVVQELGRGDSVTKLHCDMSDAVNVLTHTAEVNLTPQQLGGIEKLKQKHIAQDQKEIFGNGQTVDQGVETKHLSPSMQKSMLDSDDPQFSTNPTGEASSQCHVSTLNGSGSCSMPANDKQSSFGVDGQKGCATVEDLTDPVVRQDGFGGLNEQVSLKGSKLEENQLSDSQAFGMEAGISCIKLVTDRVHGSSLGVKEETKDVVTGEARLVHLPDEISGVSVKAISSDNANMVESGHQNIAETSTKSEEAKVDEDKSREGGGACAISGKTLEGSEPAEGGALWDIFRRQDVPKLQEYLRKHFREFRHIHCSPLQQVVHPIHDQTFYLTMEHKRKLKEEYGIEPWTFVQNLGDAVFIPAGCPHQVRNLKSCIKVALDFVSPENVGECIRLSEEFRVLPQNHRAKEDKLEVKKMTVYAIGEAVHELNSSLRPETVKEDQEENEDDQKKGRTIRKKKRRSENGP</sequence>
<feature type="compositionally biased region" description="Basic and acidic residues" evidence="9">
    <location>
        <begin position="53"/>
        <end position="68"/>
    </location>
</feature>
<evidence type="ECO:0000259" key="10">
    <source>
        <dbReference type="PROSITE" id="PS50089"/>
    </source>
</evidence>
<reference evidence="13 14" key="1">
    <citation type="journal article" date="2024" name="Plant J.">
        <title>Genome sequences and population genomics reveal climatic adaptation and genomic divergence between two closely related sweetgum species.</title>
        <authorList>
            <person name="Xu W.Q."/>
            <person name="Ren C.Q."/>
            <person name="Zhang X.Y."/>
            <person name="Comes H.P."/>
            <person name="Liu X.H."/>
            <person name="Li Y.G."/>
            <person name="Kettle C.J."/>
            <person name="Jalonen R."/>
            <person name="Gaisberger H."/>
            <person name="Ma Y.Z."/>
            <person name="Qiu Y.X."/>
        </authorList>
    </citation>
    <scope>NUCLEOTIDE SEQUENCE [LARGE SCALE GENOMIC DNA]</scope>
    <source>
        <strain evidence="13">Hangzhou</strain>
    </source>
</reference>
<dbReference type="GO" id="GO:0032454">
    <property type="term" value="F:histone H3K9 demethylase activity"/>
    <property type="evidence" value="ECO:0007669"/>
    <property type="project" value="InterPro"/>
</dbReference>
<feature type="domain" description="WRC" evidence="12">
    <location>
        <begin position="12"/>
        <end position="56"/>
    </location>
</feature>
<feature type="compositionally biased region" description="Basic and acidic residues" evidence="9">
    <location>
        <begin position="1145"/>
        <end position="1159"/>
    </location>
</feature>
<dbReference type="GO" id="GO:0000785">
    <property type="term" value="C:chromatin"/>
    <property type="evidence" value="ECO:0007669"/>
    <property type="project" value="TreeGrafter"/>
</dbReference>
<dbReference type="PROSITE" id="PS51667">
    <property type="entry name" value="WRC"/>
    <property type="match status" value="1"/>
</dbReference>
<evidence type="ECO:0000256" key="2">
    <source>
        <dbReference type="ARBA" id="ARBA00006801"/>
    </source>
</evidence>
<dbReference type="InterPro" id="IPR018866">
    <property type="entry name" value="Znf-4CXXC_R1"/>
</dbReference>
<keyword evidence="6" id="KW-0539">Nucleus</keyword>
<comment type="subcellular location">
    <subcellularLocation>
        <location evidence="1">Nucleus</location>
    </subcellularLocation>
</comment>
<feature type="region of interest" description="Disordered" evidence="9">
    <location>
        <begin position="400"/>
        <end position="420"/>
    </location>
</feature>
<evidence type="ECO:0000313" key="13">
    <source>
        <dbReference type="EMBL" id="KAK9275007.1"/>
    </source>
</evidence>
<dbReference type="EMBL" id="JBBPBK010000011">
    <property type="protein sequence ID" value="KAK9275007.1"/>
    <property type="molecule type" value="Genomic_DNA"/>
</dbReference>
<feature type="compositionally biased region" description="Basic residues" evidence="9">
    <location>
        <begin position="112"/>
        <end position="129"/>
    </location>
</feature>
<dbReference type="PROSITE" id="PS51184">
    <property type="entry name" value="JMJC"/>
    <property type="match status" value="1"/>
</dbReference>
<dbReference type="FunFam" id="2.60.120.650:FF:000033">
    <property type="entry name" value="Transcription factor jumonji (JmjC) domain-containing protein"/>
    <property type="match status" value="1"/>
</dbReference>
<keyword evidence="4" id="KW-0805">Transcription regulation</keyword>
<feature type="compositionally biased region" description="Basic residues" evidence="9">
    <location>
        <begin position="329"/>
        <end position="343"/>
    </location>
</feature>
<feature type="domain" description="RING-type" evidence="10">
    <location>
        <begin position="430"/>
        <end position="477"/>
    </location>
</feature>
<name>A0AAP0RC69_LIQFO</name>
<feature type="compositionally biased region" description="Basic residues" evidence="9">
    <location>
        <begin position="214"/>
        <end position="224"/>
    </location>
</feature>
<evidence type="ECO:0000256" key="4">
    <source>
        <dbReference type="ARBA" id="ARBA00023015"/>
    </source>
</evidence>
<dbReference type="InterPro" id="IPR001841">
    <property type="entry name" value="Znf_RING"/>
</dbReference>
<gene>
    <name evidence="13" type="ORF">L1049_022264</name>
</gene>
<dbReference type="Pfam" id="PF08879">
    <property type="entry name" value="WRC"/>
    <property type="match status" value="1"/>
</dbReference>
<feature type="compositionally biased region" description="Basic residues" evidence="9">
    <location>
        <begin position="20"/>
        <end position="29"/>
    </location>
</feature>
<feature type="compositionally biased region" description="Basic and acidic residues" evidence="9">
    <location>
        <begin position="274"/>
        <end position="287"/>
    </location>
</feature>
<comment type="caution">
    <text evidence="8">Lacks conserved residue(s) required for the propagation of feature annotation.</text>
</comment>
<dbReference type="PROSITE" id="PS50089">
    <property type="entry name" value="ZF_RING_2"/>
    <property type="match status" value="1"/>
</dbReference>
<feature type="region of interest" description="Disordered" evidence="9">
    <location>
        <begin position="1"/>
        <end position="355"/>
    </location>
</feature>
<evidence type="ECO:0000259" key="12">
    <source>
        <dbReference type="PROSITE" id="PS51667"/>
    </source>
</evidence>
<feature type="compositionally biased region" description="Basic residues" evidence="9">
    <location>
        <begin position="43"/>
        <end position="52"/>
    </location>
</feature>
<feature type="compositionally biased region" description="Basic residues" evidence="9">
    <location>
        <begin position="154"/>
        <end position="163"/>
    </location>
</feature>
<feature type="domain" description="JmjC" evidence="11">
    <location>
        <begin position="873"/>
        <end position="1294"/>
    </location>
</feature>
<dbReference type="InterPro" id="IPR014977">
    <property type="entry name" value="WRC_dom"/>
</dbReference>
<evidence type="ECO:0000313" key="14">
    <source>
        <dbReference type="Proteomes" id="UP001415857"/>
    </source>
</evidence>
<feature type="compositionally biased region" description="Acidic residues" evidence="9">
    <location>
        <begin position="69"/>
        <end position="79"/>
    </location>
</feature>
<evidence type="ECO:0000256" key="1">
    <source>
        <dbReference type="ARBA" id="ARBA00004123"/>
    </source>
</evidence>
<dbReference type="SMART" id="SM00558">
    <property type="entry name" value="JmjC"/>
    <property type="match status" value="1"/>
</dbReference>
<feature type="compositionally biased region" description="Basic and acidic residues" evidence="9">
    <location>
        <begin position="408"/>
        <end position="420"/>
    </location>
</feature>
<feature type="compositionally biased region" description="Basic and acidic residues" evidence="9">
    <location>
        <begin position="196"/>
        <end position="207"/>
    </location>
</feature>
<evidence type="ECO:0000256" key="5">
    <source>
        <dbReference type="ARBA" id="ARBA00023163"/>
    </source>
</evidence>
<comment type="caution">
    <text evidence="13">The sequence shown here is derived from an EMBL/GenBank/DDBJ whole genome shotgun (WGS) entry which is preliminary data.</text>
</comment>
<evidence type="ECO:0000256" key="6">
    <source>
        <dbReference type="ARBA" id="ARBA00023242"/>
    </source>
</evidence>
<dbReference type="GO" id="GO:0006357">
    <property type="term" value="P:regulation of transcription by RNA polymerase II"/>
    <property type="evidence" value="ECO:0007669"/>
    <property type="project" value="TreeGrafter"/>
</dbReference>
<dbReference type="GO" id="GO:0003712">
    <property type="term" value="F:transcription coregulator activity"/>
    <property type="evidence" value="ECO:0007669"/>
    <property type="project" value="TreeGrafter"/>
</dbReference>
<proteinExistence type="inferred from homology"/>
<feature type="compositionally biased region" description="Basic and acidic residues" evidence="9">
    <location>
        <begin position="174"/>
        <end position="184"/>
    </location>
</feature>
<dbReference type="GO" id="GO:0000118">
    <property type="term" value="C:histone deacetylase complex"/>
    <property type="evidence" value="ECO:0007669"/>
    <property type="project" value="TreeGrafter"/>
</dbReference>
<dbReference type="Gene3D" id="2.60.120.650">
    <property type="entry name" value="Cupin"/>
    <property type="match status" value="2"/>
</dbReference>
<feature type="compositionally biased region" description="Basic residues" evidence="9">
    <location>
        <begin position="1347"/>
        <end position="1361"/>
    </location>
</feature>
<evidence type="ECO:0000259" key="11">
    <source>
        <dbReference type="PROSITE" id="PS51184"/>
    </source>
</evidence>
<evidence type="ECO:0000256" key="7">
    <source>
        <dbReference type="PROSITE-ProRule" id="PRU00175"/>
    </source>
</evidence>
<feature type="region of interest" description="Disordered" evidence="9">
    <location>
        <begin position="1141"/>
        <end position="1172"/>
    </location>
</feature>
<keyword evidence="7" id="KW-0862">Zinc</keyword>
<dbReference type="InterPro" id="IPR003347">
    <property type="entry name" value="JmjC_dom"/>
</dbReference>
<keyword evidence="5" id="KW-0804">Transcription</keyword>
<keyword evidence="14" id="KW-1185">Reference proteome</keyword>
<feature type="compositionally biased region" description="Basic and acidic residues" evidence="9">
    <location>
        <begin position="80"/>
        <end position="111"/>
    </location>
</feature>
<dbReference type="SUPFAM" id="SSF51197">
    <property type="entry name" value="Clavaminate synthase-like"/>
    <property type="match status" value="1"/>
</dbReference>
<dbReference type="GO" id="GO:0031490">
    <property type="term" value="F:chromatin DNA binding"/>
    <property type="evidence" value="ECO:0007669"/>
    <property type="project" value="TreeGrafter"/>
</dbReference>
<feature type="region of interest" description="Disordered" evidence="9">
    <location>
        <begin position="1326"/>
        <end position="1361"/>
    </location>
</feature>
<dbReference type="InterPro" id="IPR045109">
    <property type="entry name" value="LSDs-like"/>
</dbReference>
<evidence type="ECO:0000256" key="3">
    <source>
        <dbReference type="ARBA" id="ARBA00022723"/>
    </source>
</evidence>
<feature type="region of interest" description="Disordered" evidence="9">
    <location>
        <begin position="978"/>
        <end position="1002"/>
    </location>
</feature>
<dbReference type="GO" id="GO:0008270">
    <property type="term" value="F:zinc ion binding"/>
    <property type="evidence" value="ECO:0007669"/>
    <property type="project" value="UniProtKB-KW"/>
</dbReference>
<protein>
    <recommendedName>
        <fullName evidence="15">Lysine-specific demethylase JMJ25-like</fullName>
    </recommendedName>
</protein>
<evidence type="ECO:0008006" key="15">
    <source>
        <dbReference type="Google" id="ProtNLM"/>
    </source>
</evidence>
<organism evidence="13 14">
    <name type="scientific">Liquidambar formosana</name>
    <name type="common">Formosan gum</name>
    <dbReference type="NCBI Taxonomy" id="63359"/>
    <lineage>
        <taxon>Eukaryota</taxon>
        <taxon>Viridiplantae</taxon>
        <taxon>Streptophyta</taxon>
        <taxon>Embryophyta</taxon>
        <taxon>Tracheophyta</taxon>
        <taxon>Spermatophyta</taxon>
        <taxon>Magnoliopsida</taxon>
        <taxon>eudicotyledons</taxon>
        <taxon>Gunneridae</taxon>
        <taxon>Pentapetalae</taxon>
        <taxon>Saxifragales</taxon>
        <taxon>Altingiaceae</taxon>
        <taxon>Liquidambar</taxon>
    </lineage>
</organism>
<dbReference type="PANTHER" id="PTHR12549:SF11">
    <property type="entry name" value="LYSINE-SPECIFIC DEMETHYLASE JMJ25"/>
    <property type="match status" value="1"/>
</dbReference>
<dbReference type="Pfam" id="PF02373">
    <property type="entry name" value="JmjC"/>
    <property type="match status" value="1"/>
</dbReference>
<evidence type="ECO:0000256" key="8">
    <source>
        <dbReference type="PROSITE-ProRule" id="PRU01002"/>
    </source>
</evidence>